<dbReference type="SMART" id="SM00967">
    <property type="entry name" value="SpoU_sub_bind"/>
    <property type="match status" value="1"/>
</dbReference>
<dbReference type="GO" id="GO:0032259">
    <property type="term" value="P:methylation"/>
    <property type="evidence" value="ECO:0007669"/>
    <property type="project" value="UniProtKB-KW"/>
</dbReference>
<comment type="caution">
    <text evidence="5">The sequence shown here is derived from an EMBL/GenBank/DDBJ whole genome shotgun (WGS) entry which is preliminary data.</text>
</comment>
<dbReference type="GO" id="GO:0008168">
    <property type="term" value="F:methyltransferase activity"/>
    <property type="evidence" value="ECO:0007669"/>
    <property type="project" value="UniProtKB-KW"/>
</dbReference>
<evidence type="ECO:0000313" key="5">
    <source>
        <dbReference type="EMBL" id="MBV7257438.1"/>
    </source>
</evidence>
<dbReference type="CDD" id="cd18095">
    <property type="entry name" value="SpoU-like_rRNA-MTase"/>
    <property type="match status" value="1"/>
</dbReference>
<feature type="domain" description="RNA 2-O ribose methyltransferase substrate binding" evidence="4">
    <location>
        <begin position="32"/>
        <end position="107"/>
    </location>
</feature>
<dbReference type="InterPro" id="IPR053888">
    <property type="entry name" value="MRM3-like_sub_bind"/>
</dbReference>
<evidence type="ECO:0000259" key="4">
    <source>
        <dbReference type="SMART" id="SM00967"/>
    </source>
</evidence>
<proteinExistence type="inferred from homology"/>
<dbReference type="InterPro" id="IPR051259">
    <property type="entry name" value="rRNA_Methyltransferase"/>
</dbReference>
<dbReference type="InterPro" id="IPR013123">
    <property type="entry name" value="SpoU_subst-bd"/>
</dbReference>
<gene>
    <name evidence="5" type="ORF">KCG44_11640</name>
</gene>
<keyword evidence="6" id="KW-1185">Reference proteome</keyword>
<dbReference type="Proteomes" id="UP000722336">
    <property type="component" value="Unassembled WGS sequence"/>
</dbReference>
<evidence type="ECO:0000256" key="3">
    <source>
        <dbReference type="ARBA" id="ARBA00022679"/>
    </source>
</evidence>
<dbReference type="Pfam" id="PF00588">
    <property type="entry name" value="SpoU_methylase"/>
    <property type="match status" value="1"/>
</dbReference>
<name>A0ABS6SG81_9SPHN</name>
<dbReference type="RefSeq" id="WP_218446246.1">
    <property type="nucleotide sequence ID" value="NZ_JAGSPA010000003.1"/>
</dbReference>
<accession>A0ABS6SG81</accession>
<evidence type="ECO:0000313" key="6">
    <source>
        <dbReference type="Proteomes" id="UP000722336"/>
    </source>
</evidence>
<keyword evidence="2 5" id="KW-0489">Methyltransferase</keyword>
<dbReference type="PANTHER" id="PTHR43191">
    <property type="entry name" value="RRNA METHYLTRANSFERASE 3"/>
    <property type="match status" value="1"/>
</dbReference>
<organism evidence="5 6">
    <name type="scientific">Pacificimonas pallii</name>
    <dbReference type="NCBI Taxonomy" id="2827236"/>
    <lineage>
        <taxon>Bacteria</taxon>
        <taxon>Pseudomonadati</taxon>
        <taxon>Pseudomonadota</taxon>
        <taxon>Alphaproteobacteria</taxon>
        <taxon>Sphingomonadales</taxon>
        <taxon>Sphingosinicellaceae</taxon>
        <taxon>Pacificimonas</taxon>
    </lineage>
</organism>
<dbReference type="PANTHER" id="PTHR43191:SF2">
    <property type="entry name" value="RRNA METHYLTRANSFERASE 3, MITOCHONDRIAL"/>
    <property type="match status" value="1"/>
</dbReference>
<dbReference type="Pfam" id="PF22435">
    <property type="entry name" value="MRM3-like_sub_bind"/>
    <property type="match status" value="1"/>
</dbReference>
<dbReference type="InterPro" id="IPR001537">
    <property type="entry name" value="SpoU_MeTrfase"/>
</dbReference>
<comment type="similarity">
    <text evidence="1">Belongs to the class IV-like SAM-binding methyltransferase superfamily. RNA methyltransferase TrmH family.</text>
</comment>
<reference evidence="5 6" key="1">
    <citation type="submission" date="2021-04" db="EMBL/GenBank/DDBJ databases">
        <authorList>
            <person name="Pira H."/>
            <person name="Risdian C."/>
            <person name="Wink J."/>
        </authorList>
    </citation>
    <scope>NUCLEOTIDE SEQUENCE [LARGE SCALE GENOMIC DNA]</scope>
    <source>
        <strain evidence="5 6">WHA3</strain>
    </source>
</reference>
<evidence type="ECO:0000256" key="1">
    <source>
        <dbReference type="ARBA" id="ARBA00007228"/>
    </source>
</evidence>
<sequence>MPRQITSFSNVTVKRVRALAQKKHRAAEGLFMAEGLRICAEALDAGHAPRILIFAEGDRHELTARLIAATEDAGGEALEVHRDILAKITGKDNPQGVVGVFALLDTALARLDRGAADIWIVCQALKDPGNLGTILRTADAVGAGGVILLDHSCDPFSVEAVRASMGALFTVPVAQAQGAAFFEWLRAGPAMLVGTSLKASADYQAMSYDAPTFIFMGNEQSGLPDDYEAACDALVKMPMLGKADSLNVAVSCAVMAYEVLNQQRRRG</sequence>
<protein>
    <submittedName>
        <fullName evidence="5">RNA methyltransferase</fullName>
    </submittedName>
</protein>
<dbReference type="EMBL" id="JAGSPA010000003">
    <property type="protein sequence ID" value="MBV7257438.1"/>
    <property type="molecule type" value="Genomic_DNA"/>
</dbReference>
<keyword evidence="3" id="KW-0808">Transferase</keyword>
<evidence type="ECO:0000256" key="2">
    <source>
        <dbReference type="ARBA" id="ARBA00022603"/>
    </source>
</evidence>